<keyword evidence="1" id="KW-0732">Signal</keyword>
<protein>
    <submittedName>
        <fullName evidence="2">Uncharacterized protein</fullName>
    </submittedName>
</protein>
<dbReference type="Proteomes" id="UP001198163">
    <property type="component" value="Unassembled WGS sequence"/>
</dbReference>
<feature type="signal peptide" evidence="1">
    <location>
        <begin position="1"/>
        <end position="20"/>
    </location>
</feature>
<comment type="caution">
    <text evidence="2">The sequence shown here is derived from an EMBL/GenBank/DDBJ whole genome shotgun (WGS) entry which is preliminary data.</text>
</comment>
<sequence>MKNIALLVAFLVCCSSAVFSQAVVPDAVYRQADAAMSEAGAPELPVILSVNSSKAWMPRLEAYVLKKARQLVIENNLEQASALSLHIIDNNLDNIQALELYQSIRTAMVKQEAENKKAAERQALESHRQQVAESKIKQDLSKTYKTVNTTSGKKIYLDQDFNSHYRTITWEALLGLGNVSWGLDDGESSVKYGLSGAASVFYRGESWIVGMDAEGHGMILSFMGTPSVNWGAEAVGVFSSAVLNKYLGLRLGYSFMGIEYGEQELPAFSFQTPVVGLGLHDVKLGETGRLKMGIDYYAGHLFADTIDAALGFNLTVTSVMAELSDFDIHFRTGIRDTLMIQGGTPVNDVRLILAFGVGNYE</sequence>
<dbReference type="AlphaFoldDB" id="A0AAE3EIC0"/>
<evidence type="ECO:0000313" key="3">
    <source>
        <dbReference type="Proteomes" id="UP001198163"/>
    </source>
</evidence>
<keyword evidence="3" id="KW-1185">Reference proteome</keyword>
<proteinExistence type="predicted"/>
<evidence type="ECO:0000313" key="2">
    <source>
        <dbReference type="EMBL" id="MCD1654321.1"/>
    </source>
</evidence>
<dbReference type="RefSeq" id="WP_230754458.1">
    <property type="nucleotide sequence ID" value="NZ_JAINWA010000001.1"/>
</dbReference>
<reference evidence="2" key="1">
    <citation type="submission" date="2021-08" db="EMBL/GenBank/DDBJ databases">
        <title>Comparative analyses of Brucepasteria parasyntrophica and Teretinema zuelzerae.</title>
        <authorList>
            <person name="Song Y."/>
            <person name="Brune A."/>
        </authorList>
    </citation>
    <scope>NUCLEOTIDE SEQUENCE</scope>
    <source>
        <strain evidence="2">DSM 1903</strain>
    </source>
</reference>
<organism evidence="2 3">
    <name type="scientific">Teretinema zuelzerae</name>
    <dbReference type="NCBI Taxonomy" id="156"/>
    <lineage>
        <taxon>Bacteria</taxon>
        <taxon>Pseudomonadati</taxon>
        <taxon>Spirochaetota</taxon>
        <taxon>Spirochaetia</taxon>
        <taxon>Spirochaetales</taxon>
        <taxon>Treponemataceae</taxon>
        <taxon>Teretinema</taxon>
    </lineage>
</organism>
<dbReference type="EMBL" id="JAINWA010000001">
    <property type="protein sequence ID" value="MCD1654321.1"/>
    <property type="molecule type" value="Genomic_DNA"/>
</dbReference>
<feature type="chain" id="PRO_5042254249" evidence="1">
    <location>
        <begin position="21"/>
        <end position="361"/>
    </location>
</feature>
<gene>
    <name evidence="2" type="ORF">K7J14_06335</name>
</gene>
<name>A0AAE3EIC0_9SPIR</name>
<evidence type="ECO:0000256" key="1">
    <source>
        <dbReference type="SAM" id="SignalP"/>
    </source>
</evidence>
<accession>A0AAE3EIC0</accession>